<feature type="coiled-coil region" evidence="1">
    <location>
        <begin position="9"/>
        <end position="40"/>
    </location>
</feature>
<dbReference type="GeneID" id="19977041"/>
<gene>
    <name evidence="3" type="ORF">HMPREF1541_09702</name>
</gene>
<dbReference type="RefSeq" id="XP_008712597.1">
    <property type="nucleotide sequence ID" value="XM_008714375.1"/>
</dbReference>
<evidence type="ECO:0000313" key="4">
    <source>
        <dbReference type="Proteomes" id="UP000030752"/>
    </source>
</evidence>
<name>W2S825_CYPE1</name>
<accession>W2S825</accession>
<evidence type="ECO:0000313" key="3">
    <source>
        <dbReference type="EMBL" id="ETN44827.1"/>
    </source>
</evidence>
<feature type="region of interest" description="Disordered" evidence="2">
    <location>
        <begin position="138"/>
        <end position="157"/>
    </location>
</feature>
<dbReference type="EMBL" id="KB822713">
    <property type="protein sequence ID" value="ETN44827.1"/>
    <property type="molecule type" value="Genomic_DNA"/>
</dbReference>
<organism evidence="3 4">
    <name type="scientific">Cyphellophora europaea (strain CBS 101466)</name>
    <name type="common">Phialophora europaea</name>
    <dbReference type="NCBI Taxonomy" id="1220924"/>
    <lineage>
        <taxon>Eukaryota</taxon>
        <taxon>Fungi</taxon>
        <taxon>Dikarya</taxon>
        <taxon>Ascomycota</taxon>
        <taxon>Pezizomycotina</taxon>
        <taxon>Eurotiomycetes</taxon>
        <taxon>Chaetothyriomycetidae</taxon>
        <taxon>Chaetothyriales</taxon>
        <taxon>Cyphellophoraceae</taxon>
        <taxon>Cyphellophora</taxon>
    </lineage>
</organism>
<proteinExistence type="predicted"/>
<keyword evidence="1" id="KW-0175">Coiled coil</keyword>
<evidence type="ECO:0000256" key="2">
    <source>
        <dbReference type="SAM" id="MobiDB-lite"/>
    </source>
</evidence>
<sequence length="157" mass="18335">MRTNDEVARRNALRDYTEERDKLKSEKEKLVQENINLRKSLDEHTIGSVALESRNKTQSEQIDALRLDLQRSKDSVTSAVQEVQASKRELNRLQQTERELRERINQRDLTETKLKNDVSKAQEEALAYKREKEKFVKQTDQVKSYLSPSATESLSDL</sequence>
<evidence type="ECO:0000256" key="1">
    <source>
        <dbReference type="SAM" id="Coils"/>
    </source>
</evidence>
<dbReference type="InParanoid" id="W2S825"/>
<reference evidence="3 4" key="1">
    <citation type="submission" date="2013-03" db="EMBL/GenBank/DDBJ databases">
        <title>The Genome Sequence of Phialophora europaea CBS 101466.</title>
        <authorList>
            <consortium name="The Broad Institute Genomics Platform"/>
            <person name="Cuomo C."/>
            <person name="de Hoog S."/>
            <person name="Gorbushina A."/>
            <person name="Walker B."/>
            <person name="Young S.K."/>
            <person name="Zeng Q."/>
            <person name="Gargeya S."/>
            <person name="Fitzgerald M."/>
            <person name="Haas B."/>
            <person name="Abouelleil A."/>
            <person name="Allen A.W."/>
            <person name="Alvarado L."/>
            <person name="Arachchi H.M."/>
            <person name="Berlin A.M."/>
            <person name="Chapman S.B."/>
            <person name="Gainer-Dewar J."/>
            <person name="Goldberg J."/>
            <person name="Griggs A."/>
            <person name="Gujja S."/>
            <person name="Hansen M."/>
            <person name="Howarth C."/>
            <person name="Imamovic A."/>
            <person name="Ireland A."/>
            <person name="Larimer J."/>
            <person name="McCowan C."/>
            <person name="Murphy C."/>
            <person name="Pearson M."/>
            <person name="Poon T.W."/>
            <person name="Priest M."/>
            <person name="Roberts A."/>
            <person name="Saif S."/>
            <person name="Shea T."/>
            <person name="Sisk P."/>
            <person name="Sykes S."/>
            <person name="Wortman J."/>
            <person name="Nusbaum C."/>
            <person name="Birren B."/>
        </authorList>
    </citation>
    <scope>NUCLEOTIDE SEQUENCE [LARGE SCALE GENOMIC DNA]</scope>
    <source>
        <strain evidence="3 4">CBS 101466</strain>
    </source>
</reference>
<dbReference type="HOGENOM" id="CLU_1677818_0_0_1"/>
<dbReference type="VEuPathDB" id="FungiDB:HMPREF1541_09702"/>
<dbReference type="Proteomes" id="UP000030752">
    <property type="component" value="Unassembled WGS sequence"/>
</dbReference>
<dbReference type="AlphaFoldDB" id="W2S825"/>
<keyword evidence="4" id="KW-1185">Reference proteome</keyword>
<feature type="coiled-coil region" evidence="1">
    <location>
        <begin position="76"/>
        <end position="138"/>
    </location>
</feature>
<protein>
    <submittedName>
        <fullName evidence="3">Uncharacterized protein</fullName>
    </submittedName>
</protein>